<dbReference type="InterPro" id="IPR039426">
    <property type="entry name" value="TonB-dep_rcpt-like"/>
</dbReference>
<evidence type="ECO:0000313" key="16">
    <source>
        <dbReference type="EMBL" id="MTJ04496.1"/>
    </source>
</evidence>
<evidence type="ECO:0000256" key="1">
    <source>
        <dbReference type="ARBA" id="ARBA00004571"/>
    </source>
</evidence>
<keyword evidence="6" id="KW-0406">Ion transport</keyword>
<reference evidence="16 17" key="1">
    <citation type="submission" date="2019-06" db="EMBL/GenBank/DDBJ databases">
        <title>Enrichment of Autotrophic Halophilic Microorganisms from Red Sea Brine Pool Using Microbial Electrosynthesis System.</title>
        <authorList>
            <person name="Alqahtani M.F."/>
            <person name="Bajracharya S."/>
            <person name="Katuri K.P."/>
            <person name="Ali M."/>
            <person name="Saikaly P.E."/>
        </authorList>
    </citation>
    <scope>NUCLEOTIDE SEQUENCE [LARGE SCALE GENOMIC DNA]</scope>
    <source>
        <strain evidence="16">MES6</strain>
    </source>
</reference>
<dbReference type="PANTHER" id="PTHR30069">
    <property type="entry name" value="TONB-DEPENDENT OUTER MEMBRANE RECEPTOR"/>
    <property type="match status" value="1"/>
</dbReference>
<organism evidence="16 17">
    <name type="scientific">Sediminimonas qiaohouensis</name>
    <dbReference type="NCBI Taxonomy" id="552061"/>
    <lineage>
        <taxon>Bacteria</taxon>
        <taxon>Pseudomonadati</taxon>
        <taxon>Pseudomonadota</taxon>
        <taxon>Alphaproteobacteria</taxon>
        <taxon>Rhodobacterales</taxon>
        <taxon>Roseobacteraceae</taxon>
        <taxon>Sediminimonas</taxon>
    </lineage>
</organism>
<evidence type="ECO:0000313" key="17">
    <source>
        <dbReference type="Proteomes" id="UP000483078"/>
    </source>
</evidence>
<dbReference type="InterPro" id="IPR036942">
    <property type="entry name" value="Beta-barrel_TonB_sf"/>
</dbReference>
<evidence type="ECO:0000256" key="9">
    <source>
        <dbReference type="ARBA" id="ARBA00023237"/>
    </source>
</evidence>
<dbReference type="PROSITE" id="PS52016">
    <property type="entry name" value="TONB_DEPENDENT_REC_3"/>
    <property type="match status" value="1"/>
</dbReference>
<dbReference type="Proteomes" id="UP000483078">
    <property type="component" value="Unassembled WGS sequence"/>
</dbReference>
<dbReference type="AlphaFoldDB" id="A0A7C9LRT6"/>
<dbReference type="InterPro" id="IPR010917">
    <property type="entry name" value="TonB_rcpt_CS"/>
</dbReference>
<dbReference type="InterPro" id="IPR012910">
    <property type="entry name" value="Plug_dom"/>
</dbReference>
<evidence type="ECO:0000256" key="3">
    <source>
        <dbReference type="ARBA" id="ARBA00022452"/>
    </source>
</evidence>
<keyword evidence="9 10" id="KW-0998">Cell outer membrane</keyword>
<keyword evidence="8 10" id="KW-0472">Membrane</keyword>
<keyword evidence="16" id="KW-0675">Receptor</keyword>
<dbReference type="EMBL" id="VENJ01000009">
    <property type="protein sequence ID" value="MTJ04496.1"/>
    <property type="molecule type" value="Genomic_DNA"/>
</dbReference>
<dbReference type="CDD" id="cd01347">
    <property type="entry name" value="ligand_gated_channel"/>
    <property type="match status" value="1"/>
</dbReference>
<dbReference type="InterPro" id="IPR037066">
    <property type="entry name" value="Plug_dom_sf"/>
</dbReference>
<keyword evidence="3 10" id="KW-1134">Transmembrane beta strand</keyword>
<keyword evidence="4 10" id="KW-0812">Transmembrane</keyword>
<evidence type="ECO:0000256" key="5">
    <source>
        <dbReference type="ARBA" id="ARBA00022729"/>
    </source>
</evidence>
<feature type="signal peptide" evidence="13">
    <location>
        <begin position="1"/>
        <end position="22"/>
    </location>
</feature>
<evidence type="ECO:0000256" key="2">
    <source>
        <dbReference type="ARBA" id="ARBA00022448"/>
    </source>
</evidence>
<evidence type="ECO:0000259" key="15">
    <source>
        <dbReference type="Pfam" id="PF07715"/>
    </source>
</evidence>
<dbReference type="InterPro" id="IPR000531">
    <property type="entry name" value="Beta-barrel_TonB"/>
</dbReference>
<dbReference type="PROSITE" id="PS01156">
    <property type="entry name" value="TONB_DEPENDENT_REC_2"/>
    <property type="match status" value="1"/>
</dbReference>
<feature type="domain" description="TonB-dependent receptor-like beta-barrel" evidence="14">
    <location>
        <begin position="189"/>
        <end position="572"/>
    </location>
</feature>
<dbReference type="GO" id="GO:0006811">
    <property type="term" value="P:monoatomic ion transport"/>
    <property type="evidence" value="ECO:0007669"/>
    <property type="project" value="UniProtKB-KW"/>
</dbReference>
<evidence type="ECO:0000256" key="12">
    <source>
        <dbReference type="RuleBase" id="RU003357"/>
    </source>
</evidence>
<keyword evidence="2 10" id="KW-0813">Transport</keyword>
<evidence type="ECO:0000256" key="7">
    <source>
        <dbReference type="ARBA" id="ARBA00023077"/>
    </source>
</evidence>
<protein>
    <submittedName>
        <fullName evidence="16">TonB-dependent receptor</fullName>
    </submittedName>
</protein>
<accession>A0A7C9LRT6</accession>
<feature type="short sequence motif" description="TonB C-terminal box" evidence="11">
    <location>
        <begin position="581"/>
        <end position="598"/>
    </location>
</feature>
<dbReference type="Gene3D" id="2.40.170.20">
    <property type="entry name" value="TonB-dependent receptor, beta-barrel domain"/>
    <property type="match status" value="1"/>
</dbReference>
<evidence type="ECO:0000256" key="8">
    <source>
        <dbReference type="ARBA" id="ARBA00023136"/>
    </source>
</evidence>
<feature type="chain" id="PRO_5028902967" evidence="13">
    <location>
        <begin position="23"/>
        <end position="598"/>
    </location>
</feature>
<gene>
    <name evidence="16" type="ORF">FH759_07380</name>
</gene>
<evidence type="ECO:0000256" key="11">
    <source>
        <dbReference type="PROSITE-ProRule" id="PRU10144"/>
    </source>
</evidence>
<dbReference type="Pfam" id="PF00593">
    <property type="entry name" value="TonB_dep_Rec_b-barrel"/>
    <property type="match status" value="1"/>
</dbReference>
<sequence>MKHPLSPLAILWLSTAPMMAGAQVLDLDEITVLAGQSDTELSRTGASVEVLAQEDIDDAPRDTATALSLLPGITLSQNGGTGATSTLRIRGLGSKYIAVRVDGIDVSDPSSTQTSFNFGGLINSGIGRIEVLKGSQSAIHGSEAVGGVIDISSRRSDKLGFSASVTAEAGSYGTKLGAATLSNVTEDGEVTLNVSRIDTDGFSSRDSDTEADGFNQTDLRLTARHAVTDRLTLGMAGLYSDGTLEFDRSTTDPSGEIEQTRKGARVFAEYAGDVIDHEFSVQSFTNDRLDAGSFFTNRFVGKRDKVDYTGHAVLNPRTDLSFGAEWSGESARLDSARYDTSEVAAFAELQYAASDALDVSLALRQDEHEDFGGHTSGRVALAWRIAEDTTLRAVAGTGFRAPSLYELYGPYGNAGLMAETSETYELSLERRFANDSMIKATLFNTAIDNLIDYSFVTSSYDQVPGVTRTRGLELTGRTPLSGAVNLFGSYTLTDTSTPGGGRLARTPKHDLLIGLSGETDWGLRGELSVNHIMDRPDDGFPSQAMPDFTVVHVGTSYAVTDDAELYLRIENLTDKTYQTAAGYNQSGRAAYFGVRASF</sequence>
<evidence type="ECO:0000256" key="10">
    <source>
        <dbReference type="PROSITE-ProRule" id="PRU01360"/>
    </source>
</evidence>
<name>A0A7C9LRT6_9RHOB</name>
<evidence type="ECO:0000256" key="13">
    <source>
        <dbReference type="SAM" id="SignalP"/>
    </source>
</evidence>
<dbReference type="PANTHER" id="PTHR30069:SF53">
    <property type="entry name" value="COLICIN I RECEPTOR-RELATED"/>
    <property type="match status" value="1"/>
</dbReference>
<evidence type="ECO:0000256" key="6">
    <source>
        <dbReference type="ARBA" id="ARBA00023065"/>
    </source>
</evidence>
<evidence type="ECO:0000256" key="4">
    <source>
        <dbReference type="ARBA" id="ARBA00022692"/>
    </source>
</evidence>
<feature type="domain" description="TonB-dependent receptor plug" evidence="15">
    <location>
        <begin position="42"/>
        <end position="148"/>
    </location>
</feature>
<dbReference type="SUPFAM" id="SSF56935">
    <property type="entry name" value="Porins"/>
    <property type="match status" value="1"/>
</dbReference>
<comment type="caution">
    <text evidence="16">The sequence shown here is derived from an EMBL/GenBank/DDBJ whole genome shotgun (WGS) entry which is preliminary data.</text>
</comment>
<proteinExistence type="inferred from homology"/>
<comment type="similarity">
    <text evidence="10 12">Belongs to the TonB-dependent receptor family.</text>
</comment>
<dbReference type="RefSeq" id="WP_273249163.1">
    <property type="nucleotide sequence ID" value="NZ_VENJ01000009.1"/>
</dbReference>
<keyword evidence="7 12" id="KW-0798">TonB box</keyword>
<dbReference type="Gene3D" id="2.170.130.10">
    <property type="entry name" value="TonB-dependent receptor, plug domain"/>
    <property type="match status" value="1"/>
</dbReference>
<dbReference type="GO" id="GO:0015889">
    <property type="term" value="P:cobalamin transport"/>
    <property type="evidence" value="ECO:0007669"/>
    <property type="project" value="TreeGrafter"/>
</dbReference>
<comment type="subcellular location">
    <subcellularLocation>
        <location evidence="1 10">Cell outer membrane</location>
        <topology evidence="1 10">Multi-pass membrane protein</topology>
    </subcellularLocation>
</comment>
<keyword evidence="5 13" id="KW-0732">Signal</keyword>
<evidence type="ECO:0000259" key="14">
    <source>
        <dbReference type="Pfam" id="PF00593"/>
    </source>
</evidence>
<dbReference type="Pfam" id="PF07715">
    <property type="entry name" value="Plug"/>
    <property type="match status" value="1"/>
</dbReference>
<dbReference type="GO" id="GO:0009279">
    <property type="term" value="C:cell outer membrane"/>
    <property type="evidence" value="ECO:0007669"/>
    <property type="project" value="UniProtKB-SubCell"/>
</dbReference>